<dbReference type="GO" id="GO:0032259">
    <property type="term" value="P:methylation"/>
    <property type="evidence" value="ECO:0007669"/>
    <property type="project" value="UniProtKB-KW"/>
</dbReference>
<feature type="coiled-coil region" evidence="1">
    <location>
        <begin position="285"/>
        <end position="312"/>
    </location>
</feature>
<feature type="domain" description="Methyltransferase type 11" evidence="2">
    <location>
        <begin position="71"/>
        <end position="164"/>
    </location>
</feature>
<dbReference type="InterPro" id="IPR013216">
    <property type="entry name" value="Methyltransf_11"/>
</dbReference>
<dbReference type="Proteomes" id="UP000614410">
    <property type="component" value="Unassembled WGS sequence"/>
</dbReference>
<dbReference type="PANTHER" id="PTHR43861">
    <property type="entry name" value="TRANS-ACONITATE 2-METHYLTRANSFERASE-RELATED"/>
    <property type="match status" value="1"/>
</dbReference>
<dbReference type="AlphaFoldDB" id="A0A934KQ29"/>
<evidence type="ECO:0000256" key="1">
    <source>
        <dbReference type="SAM" id="Coils"/>
    </source>
</evidence>
<organism evidence="3 4">
    <name type="scientific">Candidatus Amunia macphersoniae</name>
    <dbReference type="NCBI Taxonomy" id="3127014"/>
    <lineage>
        <taxon>Bacteria</taxon>
        <taxon>Bacillati</taxon>
        <taxon>Candidatus Dormiibacterota</taxon>
        <taxon>Candidatus Dormibacteria</taxon>
        <taxon>Candidatus Aeolococcales</taxon>
        <taxon>Candidatus Aeolococcaceae</taxon>
        <taxon>Candidatus Amunia</taxon>
    </lineage>
</organism>
<evidence type="ECO:0000313" key="4">
    <source>
        <dbReference type="Proteomes" id="UP000614410"/>
    </source>
</evidence>
<evidence type="ECO:0000313" key="3">
    <source>
        <dbReference type="EMBL" id="MBJ7609780.1"/>
    </source>
</evidence>
<proteinExistence type="predicted"/>
<dbReference type="SUPFAM" id="SSF53335">
    <property type="entry name" value="S-adenosyl-L-methionine-dependent methyltransferases"/>
    <property type="match status" value="1"/>
</dbReference>
<sequence>MPATHQAGNGRPNPAATMGNVTAARTAHSHPHLIEWTGERCVPWASDYQMVYEHLHRYHFASRLCEGKRVLDLASGEGYGSAILGRSAAHVTGIDIDPASVQHARLHHGTDSIDFLEGSMLDPTAVGERTFDVVVCFEALEHVDDHAALLEVVAGALHQGGIFIASTPDRTIYSDGYHNPFHIHELDRAEFQALLSERFANVALYGQTVVTGSVMQAMQDVQRPRADLIAVASEDQQWPRRHDIPFPYLVAVASNEDIAELPDVSTLVDTDLLLAAPAPEAVRLLHDQEAKVERLEVQVEHLEDTVRSLATRGEELRMTLAAREQQLRRITTSKAWHALLMFRRGVQAARRLGS</sequence>
<dbReference type="Pfam" id="PF08241">
    <property type="entry name" value="Methyltransf_11"/>
    <property type="match status" value="1"/>
</dbReference>
<comment type="caution">
    <text evidence="3">The sequence shown here is derived from an EMBL/GenBank/DDBJ whole genome shotgun (WGS) entry which is preliminary data.</text>
</comment>
<gene>
    <name evidence="3" type="ORF">JF887_10200</name>
</gene>
<dbReference type="CDD" id="cd02440">
    <property type="entry name" value="AdoMet_MTases"/>
    <property type="match status" value="1"/>
</dbReference>
<dbReference type="Gene3D" id="3.40.50.150">
    <property type="entry name" value="Vaccinia Virus protein VP39"/>
    <property type="match status" value="1"/>
</dbReference>
<name>A0A934KQ29_9BACT</name>
<dbReference type="InterPro" id="IPR029063">
    <property type="entry name" value="SAM-dependent_MTases_sf"/>
</dbReference>
<dbReference type="EMBL" id="JAEKNN010000051">
    <property type="protein sequence ID" value="MBJ7609780.1"/>
    <property type="molecule type" value="Genomic_DNA"/>
</dbReference>
<dbReference type="PANTHER" id="PTHR43861:SF1">
    <property type="entry name" value="TRANS-ACONITATE 2-METHYLTRANSFERASE"/>
    <property type="match status" value="1"/>
</dbReference>
<keyword evidence="3" id="KW-0489">Methyltransferase</keyword>
<accession>A0A934KQ29</accession>
<keyword evidence="3" id="KW-0808">Transferase</keyword>
<dbReference type="GO" id="GO:0008168">
    <property type="term" value="F:methyltransferase activity"/>
    <property type="evidence" value="ECO:0007669"/>
    <property type="project" value="UniProtKB-KW"/>
</dbReference>
<evidence type="ECO:0000259" key="2">
    <source>
        <dbReference type="Pfam" id="PF08241"/>
    </source>
</evidence>
<keyword evidence="1" id="KW-0175">Coiled coil</keyword>
<protein>
    <submittedName>
        <fullName evidence="3">Class I SAM-dependent methyltransferase</fullName>
    </submittedName>
</protein>
<reference evidence="3 4" key="1">
    <citation type="submission" date="2020-10" db="EMBL/GenBank/DDBJ databases">
        <title>Ca. Dormibacterota MAGs.</title>
        <authorList>
            <person name="Montgomery K."/>
        </authorList>
    </citation>
    <scope>NUCLEOTIDE SEQUENCE [LARGE SCALE GENOMIC DNA]</scope>
    <source>
        <strain evidence="3">Mitchell_Peninsula_5</strain>
    </source>
</reference>